<evidence type="ECO:0000313" key="3">
    <source>
        <dbReference type="EMBL" id="GHB71048.1"/>
    </source>
</evidence>
<dbReference type="InterPro" id="IPR003735">
    <property type="entry name" value="Metal_Tscrpt_repr"/>
</dbReference>
<dbReference type="PANTHER" id="PTHR33677:SF3">
    <property type="entry name" value="COPPER-SENSING TRANSCRIPTIONAL REPRESSOR RICR"/>
    <property type="match status" value="1"/>
</dbReference>
<organism evidence="3 4">
    <name type="scientific">Streptomyces cirratus</name>
    <dbReference type="NCBI Taxonomy" id="68187"/>
    <lineage>
        <taxon>Bacteria</taxon>
        <taxon>Bacillati</taxon>
        <taxon>Actinomycetota</taxon>
        <taxon>Actinomycetes</taxon>
        <taxon>Kitasatosporales</taxon>
        <taxon>Streptomycetaceae</taxon>
        <taxon>Streptomyces</taxon>
    </lineage>
</organism>
<evidence type="ECO:0000256" key="1">
    <source>
        <dbReference type="ARBA" id="ARBA00005428"/>
    </source>
</evidence>
<keyword evidence="4" id="KW-1185">Reference proteome</keyword>
<name>A0ABQ3F1S2_9ACTN</name>
<dbReference type="CDD" id="cd10148">
    <property type="entry name" value="CsoR-like_DUF156"/>
    <property type="match status" value="1"/>
</dbReference>
<comment type="caution">
    <text evidence="3">The sequence shown here is derived from an EMBL/GenBank/DDBJ whole genome shotgun (WGS) entry which is preliminary data.</text>
</comment>
<keyword evidence="2" id="KW-0186">Copper</keyword>
<dbReference type="Proteomes" id="UP000642673">
    <property type="component" value="Unassembled WGS sequence"/>
</dbReference>
<gene>
    <name evidence="3" type="ORF">GCM10010347_46590</name>
</gene>
<protein>
    <recommendedName>
        <fullName evidence="5">Transcriptional regulator</fullName>
    </recommendedName>
</protein>
<dbReference type="RefSeq" id="WP_190186160.1">
    <property type="nucleotide sequence ID" value="NZ_BMVP01000010.1"/>
</dbReference>
<accession>A0ABQ3F1S2</accession>
<dbReference type="Gene3D" id="1.20.58.1000">
    <property type="entry name" value="Metal-sensitive repressor, helix protomer"/>
    <property type="match status" value="1"/>
</dbReference>
<dbReference type="InterPro" id="IPR038390">
    <property type="entry name" value="Metal_Tscrpt_repr_sf"/>
</dbReference>
<sequence length="101" mass="10829">MAGYSAHKEDVVRRLRRIEGQVRGVQRMVDDDVYCIDVPTQVSAINAALQSCAVTLLDEHLACCVTEAIAQGGDQAILGGTFAAAGYVRAGFVPEERSCFP</sequence>
<dbReference type="PANTHER" id="PTHR33677">
    <property type="entry name" value="TRANSCRIPTIONAL REPRESSOR FRMR-RELATED"/>
    <property type="match status" value="1"/>
</dbReference>
<proteinExistence type="inferred from homology"/>
<dbReference type="EMBL" id="BMVP01000010">
    <property type="protein sequence ID" value="GHB71048.1"/>
    <property type="molecule type" value="Genomic_DNA"/>
</dbReference>
<dbReference type="Pfam" id="PF02583">
    <property type="entry name" value="Trns_repr_metal"/>
    <property type="match status" value="1"/>
</dbReference>
<evidence type="ECO:0000256" key="2">
    <source>
        <dbReference type="ARBA" id="ARBA00023008"/>
    </source>
</evidence>
<reference evidence="4" key="1">
    <citation type="journal article" date="2019" name="Int. J. Syst. Evol. Microbiol.">
        <title>The Global Catalogue of Microorganisms (GCM) 10K type strain sequencing project: providing services to taxonomists for standard genome sequencing and annotation.</title>
        <authorList>
            <consortium name="The Broad Institute Genomics Platform"/>
            <consortium name="The Broad Institute Genome Sequencing Center for Infectious Disease"/>
            <person name="Wu L."/>
            <person name="Ma J."/>
        </authorList>
    </citation>
    <scope>NUCLEOTIDE SEQUENCE [LARGE SCALE GENOMIC DNA]</scope>
    <source>
        <strain evidence="4">JCM 4738</strain>
    </source>
</reference>
<evidence type="ECO:0000313" key="4">
    <source>
        <dbReference type="Proteomes" id="UP000642673"/>
    </source>
</evidence>
<evidence type="ECO:0008006" key="5">
    <source>
        <dbReference type="Google" id="ProtNLM"/>
    </source>
</evidence>
<comment type="similarity">
    <text evidence="1">Belongs to the CsoR family.</text>
</comment>